<dbReference type="Proteomes" id="UP001567538">
    <property type="component" value="Unassembled WGS sequence"/>
</dbReference>
<reference evidence="1 2" key="1">
    <citation type="submission" date="2024-06" db="EMBL/GenBank/DDBJ databases">
        <title>A chromosome level genome sequence of Diviner's sage (Salvia divinorum).</title>
        <authorList>
            <person name="Ford S.A."/>
            <person name="Ro D.-K."/>
            <person name="Ness R.W."/>
            <person name="Phillips M.A."/>
        </authorList>
    </citation>
    <scope>NUCLEOTIDE SEQUENCE [LARGE SCALE GENOMIC DNA]</scope>
    <source>
        <strain evidence="1">SAF-2024a</strain>
        <tissue evidence="1">Leaf</tissue>
    </source>
</reference>
<organism evidence="1 2">
    <name type="scientific">Salvia divinorum</name>
    <name type="common">Maria pastora</name>
    <name type="synonym">Diviner's sage</name>
    <dbReference type="NCBI Taxonomy" id="28513"/>
    <lineage>
        <taxon>Eukaryota</taxon>
        <taxon>Viridiplantae</taxon>
        <taxon>Streptophyta</taxon>
        <taxon>Embryophyta</taxon>
        <taxon>Tracheophyta</taxon>
        <taxon>Spermatophyta</taxon>
        <taxon>Magnoliopsida</taxon>
        <taxon>eudicotyledons</taxon>
        <taxon>Gunneridae</taxon>
        <taxon>Pentapetalae</taxon>
        <taxon>asterids</taxon>
        <taxon>lamiids</taxon>
        <taxon>Lamiales</taxon>
        <taxon>Lamiaceae</taxon>
        <taxon>Nepetoideae</taxon>
        <taxon>Mentheae</taxon>
        <taxon>Salviinae</taxon>
        <taxon>Salvia</taxon>
        <taxon>Salvia subgen. Calosphace</taxon>
    </lineage>
</organism>
<accession>A0ABD1I4X8</accession>
<name>A0ABD1I4X8_SALDI</name>
<protein>
    <submittedName>
        <fullName evidence="1">Uncharacterized protein</fullName>
    </submittedName>
</protein>
<evidence type="ECO:0000313" key="2">
    <source>
        <dbReference type="Proteomes" id="UP001567538"/>
    </source>
</evidence>
<keyword evidence="2" id="KW-1185">Reference proteome</keyword>
<sequence length="70" mass="7684">METKPIESITKQVIKDCLISKIIPAIMSKWPEGAKVPKELALDCIAYLEAQGYNDGVGRIVQDLGLEPTL</sequence>
<dbReference type="EMBL" id="JBEAFC010000003">
    <property type="protein sequence ID" value="KAL1563487.1"/>
    <property type="molecule type" value="Genomic_DNA"/>
</dbReference>
<dbReference type="AlphaFoldDB" id="A0ABD1I4X8"/>
<proteinExistence type="predicted"/>
<comment type="caution">
    <text evidence="1">The sequence shown here is derived from an EMBL/GenBank/DDBJ whole genome shotgun (WGS) entry which is preliminary data.</text>
</comment>
<evidence type="ECO:0000313" key="1">
    <source>
        <dbReference type="EMBL" id="KAL1563487.1"/>
    </source>
</evidence>
<gene>
    <name evidence="1" type="ORF">AAHA92_05949</name>
</gene>